<dbReference type="EMBL" id="JAAKFY010000008">
    <property type="protein sequence ID" value="KAF3853272.1"/>
    <property type="molecule type" value="Genomic_DNA"/>
</dbReference>
<evidence type="ECO:0000313" key="2">
    <source>
        <dbReference type="EMBL" id="KAF3853272.1"/>
    </source>
</evidence>
<accession>A0A7J5YUL6</accession>
<organism evidence="2 3">
    <name type="scientific">Dissostichus mawsoni</name>
    <name type="common">Antarctic cod</name>
    <dbReference type="NCBI Taxonomy" id="36200"/>
    <lineage>
        <taxon>Eukaryota</taxon>
        <taxon>Metazoa</taxon>
        <taxon>Chordata</taxon>
        <taxon>Craniata</taxon>
        <taxon>Vertebrata</taxon>
        <taxon>Euteleostomi</taxon>
        <taxon>Actinopterygii</taxon>
        <taxon>Neopterygii</taxon>
        <taxon>Teleostei</taxon>
        <taxon>Neoteleostei</taxon>
        <taxon>Acanthomorphata</taxon>
        <taxon>Eupercaria</taxon>
        <taxon>Perciformes</taxon>
        <taxon>Notothenioidei</taxon>
        <taxon>Nototheniidae</taxon>
        <taxon>Dissostichus</taxon>
    </lineage>
</organism>
<name>A0A7J5YUL6_DISMA</name>
<feature type="compositionally biased region" description="Basic and acidic residues" evidence="1">
    <location>
        <begin position="7"/>
        <end position="33"/>
    </location>
</feature>
<proteinExistence type="predicted"/>
<protein>
    <submittedName>
        <fullName evidence="2">Uncharacterized protein</fullName>
    </submittedName>
</protein>
<sequence>MNTNADENDKKPGRGGDMHEPPESLENAVERNPRRMQTQKWSPKEVAAVLRHFNAHIAKGK</sequence>
<dbReference type="OrthoDB" id="16287at2759"/>
<evidence type="ECO:0000256" key="1">
    <source>
        <dbReference type="SAM" id="MobiDB-lite"/>
    </source>
</evidence>
<dbReference type="Proteomes" id="UP000518266">
    <property type="component" value="Unassembled WGS sequence"/>
</dbReference>
<reference evidence="2 3" key="1">
    <citation type="submission" date="2020-03" db="EMBL/GenBank/DDBJ databases">
        <title>Dissostichus mawsoni Genome sequencing and assembly.</title>
        <authorList>
            <person name="Park H."/>
        </authorList>
    </citation>
    <scope>NUCLEOTIDE SEQUENCE [LARGE SCALE GENOMIC DNA]</scope>
    <source>
        <strain evidence="2">DM0001</strain>
        <tissue evidence="2">Muscle</tissue>
    </source>
</reference>
<gene>
    <name evidence="2" type="ORF">F7725_013960</name>
</gene>
<feature type="region of interest" description="Disordered" evidence="1">
    <location>
        <begin position="1"/>
        <end position="43"/>
    </location>
</feature>
<comment type="caution">
    <text evidence="2">The sequence shown here is derived from an EMBL/GenBank/DDBJ whole genome shotgun (WGS) entry which is preliminary data.</text>
</comment>
<keyword evidence="3" id="KW-1185">Reference proteome</keyword>
<evidence type="ECO:0000313" key="3">
    <source>
        <dbReference type="Proteomes" id="UP000518266"/>
    </source>
</evidence>
<dbReference type="AlphaFoldDB" id="A0A7J5YUL6"/>